<evidence type="ECO:0000313" key="2">
    <source>
        <dbReference type="EMBL" id="MFC5142346.1"/>
    </source>
</evidence>
<organism evidence="2 3">
    <name type="scientific">Actinomycetospora rhizophila</name>
    <dbReference type="NCBI Taxonomy" id="1416876"/>
    <lineage>
        <taxon>Bacteria</taxon>
        <taxon>Bacillati</taxon>
        <taxon>Actinomycetota</taxon>
        <taxon>Actinomycetes</taxon>
        <taxon>Pseudonocardiales</taxon>
        <taxon>Pseudonocardiaceae</taxon>
        <taxon>Actinomycetospora</taxon>
    </lineage>
</organism>
<dbReference type="EMBL" id="JBHSKG010000023">
    <property type="protein sequence ID" value="MFC5142346.1"/>
    <property type="molecule type" value="Genomic_DNA"/>
</dbReference>
<dbReference type="RefSeq" id="WP_378024469.1">
    <property type="nucleotide sequence ID" value="NZ_JBHSKG010000023.1"/>
</dbReference>
<keyword evidence="3" id="KW-1185">Reference proteome</keyword>
<proteinExistence type="predicted"/>
<gene>
    <name evidence="2" type="ORF">ACFPK1_29250</name>
</gene>
<dbReference type="Proteomes" id="UP001596175">
    <property type="component" value="Unassembled WGS sequence"/>
</dbReference>
<name>A0ABV9ZLQ6_9PSEU</name>
<evidence type="ECO:0000256" key="1">
    <source>
        <dbReference type="SAM" id="MobiDB-lite"/>
    </source>
</evidence>
<comment type="caution">
    <text evidence="2">The sequence shown here is derived from an EMBL/GenBank/DDBJ whole genome shotgun (WGS) entry which is preliminary data.</text>
</comment>
<reference evidence="3" key="1">
    <citation type="journal article" date="2019" name="Int. J. Syst. Evol. Microbiol.">
        <title>The Global Catalogue of Microorganisms (GCM) 10K type strain sequencing project: providing services to taxonomists for standard genome sequencing and annotation.</title>
        <authorList>
            <consortium name="The Broad Institute Genomics Platform"/>
            <consortium name="The Broad Institute Genome Sequencing Center for Infectious Disease"/>
            <person name="Wu L."/>
            <person name="Ma J."/>
        </authorList>
    </citation>
    <scope>NUCLEOTIDE SEQUENCE [LARGE SCALE GENOMIC DNA]</scope>
    <source>
        <strain evidence="3">XZYJ18</strain>
    </source>
</reference>
<accession>A0ABV9ZLQ6</accession>
<feature type="region of interest" description="Disordered" evidence="1">
    <location>
        <begin position="1"/>
        <end position="27"/>
    </location>
</feature>
<sequence length="122" mass="13353">MDGHMPWELDSTGSAGIDEAWSGGTATDPLEEACGDLNFANSLLRDAHRLRARVLDVLVDVSLGREQAAARLERTARDLGPGAAHDRLRSAAARARVNLGATERRWRRHAAMEIEEPFLPGR</sequence>
<evidence type="ECO:0008006" key="4">
    <source>
        <dbReference type="Google" id="ProtNLM"/>
    </source>
</evidence>
<protein>
    <recommendedName>
        <fullName evidence="4">ANTAR domain-containing protein</fullName>
    </recommendedName>
</protein>
<evidence type="ECO:0000313" key="3">
    <source>
        <dbReference type="Proteomes" id="UP001596175"/>
    </source>
</evidence>